<organism evidence="2 3">
    <name type="scientific">Paenibacillus swuensis</name>
    <dbReference type="NCBI Taxonomy" id="1178515"/>
    <lineage>
        <taxon>Bacteria</taxon>
        <taxon>Bacillati</taxon>
        <taxon>Bacillota</taxon>
        <taxon>Bacilli</taxon>
        <taxon>Bacillales</taxon>
        <taxon>Paenibacillaceae</taxon>
        <taxon>Paenibacillus</taxon>
    </lineage>
</organism>
<evidence type="ECO:0000256" key="1">
    <source>
        <dbReference type="SAM" id="Phobius"/>
    </source>
</evidence>
<reference evidence="2 3" key="1">
    <citation type="submission" date="2015-01" db="EMBL/GenBank/DDBJ databases">
        <title>Paenibacillus swuensis/DY6/whole genome sequencing.</title>
        <authorList>
            <person name="Kim M.K."/>
            <person name="Srinivasan S."/>
            <person name="Lee J.-J."/>
        </authorList>
    </citation>
    <scope>NUCLEOTIDE SEQUENCE [LARGE SCALE GENOMIC DNA]</scope>
    <source>
        <strain evidence="2 3">DY6</strain>
    </source>
</reference>
<feature type="transmembrane region" description="Helical" evidence="1">
    <location>
        <begin position="7"/>
        <end position="25"/>
    </location>
</feature>
<evidence type="ECO:0000313" key="2">
    <source>
        <dbReference type="EMBL" id="ANE46444.1"/>
    </source>
</evidence>
<gene>
    <name evidence="2" type="ORF">SY83_09350</name>
</gene>
<keyword evidence="3" id="KW-1185">Reference proteome</keyword>
<evidence type="ECO:0008006" key="4">
    <source>
        <dbReference type="Google" id="ProtNLM"/>
    </source>
</evidence>
<dbReference type="OrthoDB" id="2194123at2"/>
<keyword evidence="1" id="KW-0812">Transmembrane</keyword>
<dbReference type="PATRIC" id="fig|1178515.4.peg.1868"/>
<dbReference type="STRING" id="1178515.SY83_09350"/>
<dbReference type="KEGG" id="pswu:SY83_09350"/>
<accession>A0A172THS9</accession>
<dbReference type="EMBL" id="CP011388">
    <property type="protein sequence ID" value="ANE46444.1"/>
    <property type="molecule type" value="Genomic_DNA"/>
</dbReference>
<keyword evidence="1" id="KW-1133">Transmembrane helix</keyword>
<feature type="transmembrane region" description="Helical" evidence="1">
    <location>
        <begin position="37"/>
        <end position="59"/>
    </location>
</feature>
<name>A0A172THS9_9BACL</name>
<dbReference type="AlphaFoldDB" id="A0A172THS9"/>
<proteinExistence type="predicted"/>
<sequence>MNKTVSAFFITVVGVGLLAVGVYFIKTVDDPQGILRALPYLCVGLGCGMFGHGTGEILIRSAKKRAPAAAKQLEIDEKDERNQAIANRAKAKAYDMMVFVLGALILSISLMGIDIIVVLLLVFAYMIILGYNSYYRYKYFKEM</sequence>
<dbReference type="Proteomes" id="UP000076927">
    <property type="component" value="Chromosome"/>
</dbReference>
<feature type="transmembrane region" description="Helical" evidence="1">
    <location>
        <begin position="98"/>
        <end position="128"/>
    </location>
</feature>
<protein>
    <recommendedName>
        <fullName evidence="4">DUF2178 domain-containing protein</fullName>
    </recommendedName>
</protein>
<keyword evidence="1" id="KW-0472">Membrane</keyword>
<evidence type="ECO:0000313" key="3">
    <source>
        <dbReference type="Proteomes" id="UP000076927"/>
    </source>
</evidence>
<dbReference type="RefSeq" id="WP_068605996.1">
    <property type="nucleotide sequence ID" value="NZ_CP011388.1"/>
</dbReference>